<keyword evidence="1" id="KW-0472">Membrane</keyword>
<accession>A0A0C1MDX5</accession>
<reference evidence="4 7" key="3">
    <citation type="submission" date="2018-07" db="EMBL/GenBank/DDBJ databases">
        <authorList>
            <person name="Feyereisen M."/>
        </authorList>
    </citation>
    <scope>NUCLEOTIDE SEQUENCE [LARGE SCALE GENOMIC DNA]</scope>
    <source>
        <strain evidence="4 7">UCCLBBS449</strain>
    </source>
</reference>
<dbReference type="OrthoDB" id="2989832at2"/>
<evidence type="ECO:0000313" key="5">
    <source>
        <dbReference type="EMBL" id="TOZ03947.1"/>
    </source>
</evidence>
<dbReference type="GeneID" id="56992728"/>
<dbReference type="Proteomes" id="UP000676478">
    <property type="component" value="Unassembled WGS sequence"/>
</dbReference>
<evidence type="ECO:0000313" key="8">
    <source>
        <dbReference type="Proteomes" id="UP000676478"/>
    </source>
</evidence>
<sequence length="108" mass="12212">MAAKNGQLYQLSLTGVLGGLMGVFITRFFGGTSRLNPDDILEQVKRQFREESPIEGAWIEKHAVPFQKFAVKSRVYYGGINRYEDDQLVQYQFIADAATGSILDIHRL</sequence>
<gene>
    <name evidence="3" type="ORF">CNR29_05395</name>
    <name evidence="5" type="ORF">DIS17_07130</name>
    <name evidence="2" type="ORF">JK167_00210</name>
    <name evidence="4" type="ORF">UCCLBBS449_1535</name>
</gene>
<reference evidence="5" key="2">
    <citation type="submission" date="2018-05" db="EMBL/GenBank/DDBJ databases">
        <title>Genome Comparison of Lactic Acid Bacteria Isolated from non-Wheat Sourdough.</title>
        <authorList>
            <person name="Rice T."/>
            <person name="Axel C."/>
            <person name="Lynch K.M."/>
            <person name="Benz C."/>
            <person name="Arendt E.K."/>
            <person name="Coffey A."/>
        </authorList>
    </citation>
    <scope>NUCLEOTIDE SEQUENCE</scope>
    <source>
        <strain evidence="5">TR055</strain>
    </source>
</reference>
<dbReference type="EMBL" id="QFDK01000007">
    <property type="protein sequence ID" value="TOZ03947.1"/>
    <property type="molecule type" value="Genomic_DNA"/>
</dbReference>
<reference evidence="2" key="4">
    <citation type="submission" date="2020-12" db="EMBL/GenBank/DDBJ databases">
        <authorList>
            <person name="Mcmullen J.G."/>
        </authorList>
    </citation>
    <scope>NUCLEOTIDE SEQUENCE</scope>
    <source>
        <strain evidence="2">Dm-2019-70</strain>
    </source>
</reference>
<dbReference type="AlphaFoldDB" id="A0A0C1MDX5"/>
<evidence type="ECO:0000313" key="4">
    <source>
        <dbReference type="EMBL" id="QCZ53475.1"/>
    </source>
</evidence>
<evidence type="ECO:0000313" key="3">
    <source>
        <dbReference type="EMBL" id="PBQ23468.1"/>
    </source>
</evidence>
<evidence type="ECO:0000313" key="7">
    <source>
        <dbReference type="Proteomes" id="UP000307074"/>
    </source>
</evidence>
<proteinExistence type="predicted"/>
<name>A0A0C1MDX5_LEVBR</name>
<feature type="transmembrane region" description="Helical" evidence="1">
    <location>
        <begin position="6"/>
        <end position="25"/>
    </location>
</feature>
<evidence type="ECO:0000313" key="2">
    <source>
        <dbReference type="EMBL" id="MBS1009251.1"/>
    </source>
</evidence>
<evidence type="ECO:0000313" key="6">
    <source>
        <dbReference type="Proteomes" id="UP000217918"/>
    </source>
</evidence>
<protein>
    <submittedName>
        <fullName evidence="4">Putative small secreted protein</fullName>
    </submittedName>
</protein>
<evidence type="ECO:0000256" key="1">
    <source>
        <dbReference type="SAM" id="Phobius"/>
    </source>
</evidence>
<dbReference type="EMBL" id="CP031198">
    <property type="protein sequence ID" value="QCZ53475.1"/>
    <property type="molecule type" value="Genomic_DNA"/>
</dbReference>
<organism evidence="2 8">
    <name type="scientific">Levilactobacillus brevis</name>
    <name type="common">Lactobacillus brevis</name>
    <dbReference type="NCBI Taxonomy" id="1580"/>
    <lineage>
        <taxon>Bacteria</taxon>
        <taxon>Bacillati</taxon>
        <taxon>Bacillota</taxon>
        <taxon>Bacilli</taxon>
        <taxon>Lactobacillales</taxon>
        <taxon>Lactobacillaceae</taxon>
        <taxon>Levilactobacillus</taxon>
    </lineage>
</organism>
<keyword evidence="1" id="KW-1133">Transmembrane helix</keyword>
<reference evidence="3 6" key="1">
    <citation type="submission" date="2017-09" db="EMBL/GenBank/DDBJ databases">
        <title>Genome sequence of Lactobacillus brevis D7.</title>
        <authorList>
            <person name="Kwon M.-S."/>
            <person name="Lim S.K."/>
            <person name="Choi H.-J."/>
        </authorList>
    </citation>
    <scope>NUCLEOTIDE SEQUENCE [LARGE SCALE GENOMIC DNA]</scope>
    <source>
        <strain evidence="3 6">D7</strain>
    </source>
</reference>
<dbReference type="Proteomes" id="UP000217918">
    <property type="component" value="Unassembled WGS sequence"/>
</dbReference>
<reference evidence="2" key="5">
    <citation type="submission" date="2022-09" db="EMBL/GenBank/DDBJ databases">
        <title>Genome-inferred correspondence between phylogeny and metabolic traits in the wild Drosophila gut microbiome.</title>
        <authorList>
            <person name="Bueno E."/>
            <person name="Blow F."/>
            <person name="Douglas A.E."/>
        </authorList>
    </citation>
    <scope>NUCLEOTIDE SEQUENCE</scope>
    <source>
        <strain evidence="2">Dm-2019-70</strain>
    </source>
</reference>
<dbReference type="OMA" id="WIHMIPE"/>
<keyword evidence="1" id="KW-0812">Transmembrane</keyword>
<dbReference type="EMBL" id="NVYO01000001">
    <property type="protein sequence ID" value="PBQ23468.1"/>
    <property type="molecule type" value="Genomic_DNA"/>
</dbReference>
<dbReference type="EMBL" id="JAERKF010000001">
    <property type="protein sequence ID" value="MBS1009251.1"/>
    <property type="molecule type" value="Genomic_DNA"/>
</dbReference>
<dbReference type="Proteomes" id="UP000307074">
    <property type="component" value="Chromosome"/>
</dbReference>
<dbReference type="RefSeq" id="WP_011667814.1">
    <property type="nucleotide sequence ID" value="NZ_BBOW01000069.1"/>
</dbReference>
<dbReference type="Proteomes" id="UP000785759">
    <property type="component" value="Unassembled WGS sequence"/>
</dbReference>